<gene>
    <name evidence="3" type="ORF">DIZ78_07060</name>
</gene>
<sequence>MNLFRKTVFGVLLGLTLAGSVGQLAAASRGGVTVYRCQLPEGDVTFQQIPCVSGEQQKTRIVNRSAGLSPAKPGLRLQRTKQKKASKRRVKATKPRRKRSEEKRCWAKRKKLEKVEKRLRAGYKASQSDKLHRQQADYEDYLKRFCDT</sequence>
<feature type="region of interest" description="Disordered" evidence="1">
    <location>
        <begin position="63"/>
        <end position="106"/>
    </location>
</feature>
<name>A0A370DP07_9GAMM</name>
<feature type="chain" id="PRO_5017050494" description="DUF4124 domain-containing protein" evidence="2">
    <location>
        <begin position="27"/>
        <end position="148"/>
    </location>
</feature>
<feature type="compositionally biased region" description="Basic residues" evidence="1">
    <location>
        <begin position="78"/>
        <end position="98"/>
    </location>
</feature>
<proteinExistence type="predicted"/>
<dbReference type="Proteomes" id="UP000254771">
    <property type="component" value="Unassembled WGS sequence"/>
</dbReference>
<dbReference type="EMBL" id="QFXE01000008">
    <property type="protein sequence ID" value="RDH86657.1"/>
    <property type="molecule type" value="Genomic_DNA"/>
</dbReference>
<evidence type="ECO:0000313" key="4">
    <source>
        <dbReference type="Proteomes" id="UP000254771"/>
    </source>
</evidence>
<comment type="caution">
    <text evidence="3">The sequence shown here is derived from an EMBL/GenBank/DDBJ whole genome shotgun (WGS) entry which is preliminary data.</text>
</comment>
<keyword evidence="4" id="KW-1185">Reference proteome</keyword>
<evidence type="ECO:0008006" key="5">
    <source>
        <dbReference type="Google" id="ProtNLM"/>
    </source>
</evidence>
<protein>
    <recommendedName>
        <fullName evidence="5">DUF4124 domain-containing protein</fullName>
    </recommendedName>
</protein>
<evidence type="ECO:0000256" key="1">
    <source>
        <dbReference type="SAM" id="MobiDB-lite"/>
    </source>
</evidence>
<dbReference type="AlphaFoldDB" id="A0A370DP07"/>
<organism evidence="3 4">
    <name type="scientific">endosymbiont of Escarpia spicata</name>
    <dbReference type="NCBI Taxonomy" id="2200908"/>
    <lineage>
        <taxon>Bacteria</taxon>
        <taxon>Pseudomonadati</taxon>
        <taxon>Pseudomonadota</taxon>
        <taxon>Gammaproteobacteria</taxon>
        <taxon>sulfur-oxidizing symbionts</taxon>
    </lineage>
</organism>
<keyword evidence="2" id="KW-0732">Signal</keyword>
<feature type="signal peptide" evidence="2">
    <location>
        <begin position="1"/>
        <end position="26"/>
    </location>
</feature>
<evidence type="ECO:0000256" key="2">
    <source>
        <dbReference type="SAM" id="SignalP"/>
    </source>
</evidence>
<accession>A0A370DP07</accession>
<reference evidence="3 4" key="1">
    <citation type="journal article" date="2018" name="ISME J.">
        <title>Endosymbiont genomes yield clues of tubeworm success.</title>
        <authorList>
            <person name="Li Y."/>
            <person name="Liles M.R."/>
            <person name="Halanych K.M."/>
        </authorList>
    </citation>
    <scope>NUCLEOTIDE SEQUENCE [LARGE SCALE GENOMIC DNA]</scope>
    <source>
        <strain evidence="3">A1462</strain>
    </source>
</reference>
<evidence type="ECO:0000313" key="3">
    <source>
        <dbReference type="EMBL" id="RDH86657.1"/>
    </source>
</evidence>